<evidence type="ECO:0000313" key="5">
    <source>
        <dbReference type="Proteomes" id="UP000521199"/>
    </source>
</evidence>
<accession>A0A7W8D4L6</accession>
<evidence type="ECO:0000313" key="4">
    <source>
        <dbReference type="EMBL" id="MBB5206596.1"/>
    </source>
</evidence>
<name>A0A7W8D4L6_9GAMM</name>
<dbReference type="PANTHER" id="PTHR43037">
    <property type="entry name" value="UNNAMED PRODUCT-RELATED"/>
    <property type="match status" value="1"/>
</dbReference>
<dbReference type="Gene3D" id="3.40.50.1820">
    <property type="entry name" value="alpha/beta hydrolase"/>
    <property type="match status" value="1"/>
</dbReference>
<comment type="caution">
    <text evidence="4">The sequence shown here is derived from an EMBL/GenBank/DDBJ whole genome shotgun (WGS) entry which is preliminary data.</text>
</comment>
<keyword evidence="1" id="KW-0732">Signal</keyword>
<dbReference type="EMBL" id="JACHHP010000001">
    <property type="protein sequence ID" value="MBB5206596.1"/>
    <property type="molecule type" value="Genomic_DNA"/>
</dbReference>
<keyword evidence="2" id="KW-0812">Transmembrane</keyword>
<evidence type="ECO:0000256" key="1">
    <source>
        <dbReference type="ARBA" id="ARBA00022729"/>
    </source>
</evidence>
<keyword evidence="2" id="KW-0472">Membrane</keyword>
<evidence type="ECO:0000259" key="3">
    <source>
        <dbReference type="Pfam" id="PF00326"/>
    </source>
</evidence>
<proteinExistence type="predicted"/>
<organism evidence="4 5">
    <name type="scientific">Chiayiivirga flava</name>
    <dbReference type="NCBI Taxonomy" id="659595"/>
    <lineage>
        <taxon>Bacteria</taxon>
        <taxon>Pseudomonadati</taxon>
        <taxon>Pseudomonadota</taxon>
        <taxon>Gammaproteobacteria</taxon>
        <taxon>Lysobacterales</taxon>
        <taxon>Lysobacteraceae</taxon>
        <taxon>Chiayiivirga</taxon>
    </lineage>
</organism>
<dbReference type="PANTHER" id="PTHR43037:SF1">
    <property type="entry name" value="BLL1128 PROTEIN"/>
    <property type="match status" value="1"/>
</dbReference>
<dbReference type="AlphaFoldDB" id="A0A7W8D4L6"/>
<evidence type="ECO:0000256" key="2">
    <source>
        <dbReference type="SAM" id="Phobius"/>
    </source>
</evidence>
<keyword evidence="2" id="KW-1133">Transmembrane helix</keyword>
<dbReference type="InterPro" id="IPR029058">
    <property type="entry name" value="AB_hydrolase_fold"/>
</dbReference>
<dbReference type="SUPFAM" id="SSF53474">
    <property type="entry name" value="alpha/beta-Hydrolases"/>
    <property type="match status" value="1"/>
</dbReference>
<dbReference type="Proteomes" id="UP000521199">
    <property type="component" value="Unassembled WGS sequence"/>
</dbReference>
<gene>
    <name evidence="4" type="ORF">HNQ52_000112</name>
</gene>
<keyword evidence="5" id="KW-1185">Reference proteome</keyword>
<feature type="domain" description="Peptidase S9 prolyl oligopeptidase catalytic" evidence="3">
    <location>
        <begin position="134"/>
        <end position="277"/>
    </location>
</feature>
<dbReference type="InterPro" id="IPR050955">
    <property type="entry name" value="Plant_Biomass_Hydrol_Est"/>
</dbReference>
<dbReference type="GO" id="GO:0006508">
    <property type="term" value="P:proteolysis"/>
    <property type="evidence" value="ECO:0007669"/>
    <property type="project" value="InterPro"/>
</dbReference>
<dbReference type="Pfam" id="PF00326">
    <property type="entry name" value="Peptidase_S9"/>
    <property type="match status" value="1"/>
</dbReference>
<dbReference type="RefSeq" id="WP_183958723.1">
    <property type="nucleotide sequence ID" value="NZ_JACHHP010000001.1"/>
</dbReference>
<protein>
    <submittedName>
        <fullName evidence="4">Putative peptidase</fullName>
    </submittedName>
</protein>
<feature type="transmembrane region" description="Helical" evidence="2">
    <location>
        <begin position="32"/>
        <end position="52"/>
    </location>
</feature>
<dbReference type="InterPro" id="IPR001375">
    <property type="entry name" value="Peptidase_S9_cat"/>
</dbReference>
<sequence>MSAARDARFDEESGMDLQACDRNGSVSPRRRLLAAGLACAGLGVLPGCMTVAGPPPSADVFLPRRVRRNGRSVAYRVFAPRRRDATLVPVVMFLHGSGERGDDNVAQTRSGLGPQLARMPDFPAIAVFPQAPLERNWSGDVAADAMAALENATREFGGDAARTCLTGMSRGGYGVWELALLHPARFAALVPVCGGIENPPNYDDLFVAPLRGAADPYAELARRLHTVPAWLFHGARDDLVPPDNSRRIVAALRAAGGTPRYTEFPDANHNSWDPAYAMPELWAWVFAQRLDSRSIVR</sequence>
<dbReference type="GO" id="GO:0008236">
    <property type="term" value="F:serine-type peptidase activity"/>
    <property type="evidence" value="ECO:0007669"/>
    <property type="project" value="InterPro"/>
</dbReference>
<reference evidence="4 5" key="1">
    <citation type="submission" date="2020-08" db="EMBL/GenBank/DDBJ databases">
        <title>Genomic Encyclopedia of Type Strains, Phase IV (KMG-IV): sequencing the most valuable type-strain genomes for metagenomic binning, comparative biology and taxonomic classification.</title>
        <authorList>
            <person name="Goeker M."/>
        </authorList>
    </citation>
    <scope>NUCLEOTIDE SEQUENCE [LARGE SCALE GENOMIC DNA]</scope>
    <source>
        <strain evidence="4 5">DSM 24163</strain>
    </source>
</reference>